<dbReference type="STRING" id="630515.SAMN04489812_2203"/>
<keyword evidence="2" id="KW-1185">Reference proteome</keyword>
<dbReference type="RefSeq" id="WP_197680074.1">
    <property type="nucleotide sequence ID" value="NZ_LT629772.1"/>
</dbReference>
<keyword evidence="1" id="KW-0378">Hydrolase</keyword>
<protein>
    <submittedName>
        <fullName evidence="1">Predicted metal-dependent phosphohydrolase, HD superfamily</fullName>
    </submittedName>
</protein>
<organism evidence="1 2">
    <name type="scientific">Microlunatus soli</name>
    <dbReference type="NCBI Taxonomy" id="630515"/>
    <lineage>
        <taxon>Bacteria</taxon>
        <taxon>Bacillati</taxon>
        <taxon>Actinomycetota</taxon>
        <taxon>Actinomycetes</taxon>
        <taxon>Propionibacteriales</taxon>
        <taxon>Propionibacteriaceae</taxon>
        <taxon>Microlunatus</taxon>
    </lineage>
</organism>
<dbReference type="PANTHER" id="PTHR21174">
    <property type="match status" value="1"/>
</dbReference>
<dbReference type="PIRSF" id="PIRSF035170">
    <property type="entry name" value="HD_phosphohydro"/>
    <property type="match status" value="1"/>
</dbReference>
<evidence type="ECO:0000313" key="2">
    <source>
        <dbReference type="Proteomes" id="UP000199103"/>
    </source>
</evidence>
<dbReference type="PANTHER" id="PTHR21174:SF0">
    <property type="entry name" value="HD PHOSPHOHYDROLASE FAMILY PROTEIN-RELATED"/>
    <property type="match status" value="1"/>
</dbReference>
<evidence type="ECO:0000313" key="1">
    <source>
        <dbReference type="EMBL" id="SDS53632.1"/>
    </source>
</evidence>
<dbReference type="EMBL" id="LT629772">
    <property type="protein sequence ID" value="SDS53632.1"/>
    <property type="molecule type" value="Genomic_DNA"/>
</dbReference>
<dbReference type="GO" id="GO:0016787">
    <property type="term" value="F:hydrolase activity"/>
    <property type="evidence" value="ECO:0007669"/>
    <property type="project" value="UniProtKB-KW"/>
</dbReference>
<dbReference type="SUPFAM" id="SSF109604">
    <property type="entry name" value="HD-domain/PDEase-like"/>
    <property type="match status" value="1"/>
</dbReference>
<sequence>MTEDQELAQSLNARFADLLGEHADVGAELVRRYAEPQRHYHDQRHLAHVLDRVEEFATAKHDRFLVSLAAWFHDAVYAIPTAELSNEEASARLAIRTLGRCGFEQEEIGEVARLVRLTETHRPLGSDADGELLCDADLAILAAEPEDYRRYVADVRAEYPKLDDQEFARGRLAVLQRFGGRDIFRTSKGRRLNAAARTNLTTEALQLIDDLGVRADFDPDEWPLNAG</sequence>
<proteinExistence type="predicted"/>
<dbReference type="Gene3D" id="1.10.3210.10">
    <property type="entry name" value="Hypothetical protein af1432"/>
    <property type="match status" value="1"/>
</dbReference>
<name>A0A1H1T073_9ACTN</name>
<dbReference type="AlphaFoldDB" id="A0A1H1T073"/>
<gene>
    <name evidence="1" type="ORF">SAMN04489812_2203</name>
</gene>
<dbReference type="InterPro" id="IPR009218">
    <property type="entry name" value="HD_phosphohydro"/>
</dbReference>
<reference evidence="1 2" key="1">
    <citation type="submission" date="2016-10" db="EMBL/GenBank/DDBJ databases">
        <authorList>
            <person name="de Groot N.N."/>
        </authorList>
    </citation>
    <scope>NUCLEOTIDE SEQUENCE [LARGE SCALE GENOMIC DNA]</scope>
    <source>
        <strain evidence="1 2">DSM 21800</strain>
    </source>
</reference>
<dbReference type="Proteomes" id="UP000199103">
    <property type="component" value="Chromosome I"/>
</dbReference>
<accession>A0A1H1T073</accession>